<dbReference type="Pfam" id="PF22638">
    <property type="entry name" value="FlgK_D1"/>
    <property type="match status" value="1"/>
</dbReference>
<evidence type="ECO:0000256" key="4">
    <source>
        <dbReference type="ARBA" id="ARBA00016244"/>
    </source>
</evidence>
<reference evidence="10 11" key="2">
    <citation type="submission" date="2019-05" db="EMBL/GenBank/DDBJ databases">
        <title>Genome evolution of the obligate endosymbiont Buchnera aphidicola.</title>
        <authorList>
            <person name="Moran N.A."/>
        </authorList>
    </citation>
    <scope>NUCLEOTIDE SEQUENCE [LARGE SCALE GENOMIC DNA]</scope>
    <source>
        <strain evidence="10 11">Bca</strain>
    </source>
</reference>
<dbReference type="GO" id="GO:0005576">
    <property type="term" value="C:extracellular region"/>
    <property type="evidence" value="ECO:0007669"/>
    <property type="project" value="UniProtKB-SubCell"/>
</dbReference>
<name>A0A4D6Y3L9_9GAMM</name>
<evidence type="ECO:0000259" key="9">
    <source>
        <dbReference type="Pfam" id="PF22638"/>
    </source>
</evidence>
<evidence type="ECO:0000313" key="11">
    <source>
        <dbReference type="Proteomes" id="UP000298594"/>
    </source>
</evidence>
<evidence type="ECO:0000313" key="10">
    <source>
        <dbReference type="EMBL" id="QCI20481.1"/>
    </source>
</evidence>
<evidence type="ECO:0000256" key="5">
    <source>
        <dbReference type="ARBA" id="ARBA00022525"/>
    </source>
</evidence>
<evidence type="ECO:0000256" key="1">
    <source>
        <dbReference type="ARBA" id="ARBA00004365"/>
    </source>
</evidence>
<dbReference type="OrthoDB" id="9802553at2"/>
<comment type="subcellular location">
    <subcellularLocation>
        <location evidence="1 7">Bacterial flagellum</location>
    </subcellularLocation>
    <subcellularLocation>
        <location evidence="2 7">Secreted</location>
    </subcellularLocation>
</comment>
<protein>
    <recommendedName>
        <fullName evidence="4 7">Flagellar hook-associated protein 1</fullName>
        <shortName evidence="7">HAP1</shortName>
    </recommendedName>
</protein>
<dbReference type="PANTHER" id="PTHR30033:SF2">
    <property type="entry name" value="FLAGELLAR HOOK PROTEIN"/>
    <property type="match status" value="1"/>
</dbReference>
<dbReference type="GO" id="GO:0009424">
    <property type="term" value="C:bacterial-type flagellum hook"/>
    <property type="evidence" value="ECO:0007669"/>
    <property type="project" value="UniProtKB-UniRule"/>
</dbReference>
<organism evidence="10 11">
    <name type="scientific">Buchnera aphidicola</name>
    <name type="common">Brachycaudus cardui</name>
    <dbReference type="NCBI Taxonomy" id="557993"/>
    <lineage>
        <taxon>Bacteria</taxon>
        <taxon>Pseudomonadati</taxon>
        <taxon>Pseudomonadota</taxon>
        <taxon>Gammaproteobacteria</taxon>
        <taxon>Enterobacterales</taxon>
        <taxon>Erwiniaceae</taxon>
        <taxon>Buchnera</taxon>
    </lineage>
</organism>
<reference evidence="10 11" key="1">
    <citation type="submission" date="2018-12" db="EMBL/GenBank/DDBJ databases">
        <authorList>
            <person name="Chong R.A."/>
        </authorList>
    </citation>
    <scope>NUCLEOTIDE SEQUENCE [LARGE SCALE GENOMIC DNA]</scope>
    <source>
        <strain evidence="10 11">Bca</strain>
    </source>
</reference>
<dbReference type="Pfam" id="PF21158">
    <property type="entry name" value="flgK_1st_1"/>
    <property type="match status" value="1"/>
</dbReference>
<feature type="domain" description="Flagellar hook-associated protein 1 D2-like" evidence="8">
    <location>
        <begin position="333"/>
        <end position="411"/>
    </location>
</feature>
<dbReference type="GO" id="GO:0044780">
    <property type="term" value="P:bacterial-type flagellum assembly"/>
    <property type="evidence" value="ECO:0007669"/>
    <property type="project" value="InterPro"/>
</dbReference>
<sequence length="542" mass="62669">MSSVLDTALAGINAMRILINNTTNKINHPDEKNIEKRSFVESTMQNSHSKTAVKVKEIYDNYNDFITEEKRKTKVQVQDEQTKIEQLLKLEDLLCEKSNIFNELINSLYEQIDNDVINKNNIINENVKEKSNKIISALKDFDRKLKFLEKDIKESVINNVEKVNSLIDEIHDATIDIRYFPILKLPNQIQSLIDKRDNLVDELNDLIGVKVIKSEDDYKIALNNGICIIDNNQKQNLIPLTSKSDDRYISVGYIDNNEKRVKKIEDMIPSASLGALLKFRREELTYARNRIGQLTVNFADSINSYHILGHDVFGHIGKQFFNISNPEVIASSTNHSSPITSAKWVSTSNSKDTDYIIYLKNNNWSVKRLSDQSLVQPNIRQENDNLLITFDGIEFLIQGKNDDGDIYMIKPYSKTLEKLELLIDDNEPFLFPSHDKINYQNNNTNIAIKKLHKDVLVNNSETLDQSYQTFSKAIAYKCNLLEEELPFKKNMIRILLDKKIAMSNNIEKDYQDLNYQQECYLANVKVLQTAERIFNEIIECYS</sequence>
<dbReference type="InterPro" id="IPR002371">
    <property type="entry name" value="FlgK"/>
</dbReference>
<keyword evidence="10" id="KW-0969">Cilium</keyword>
<dbReference type="PANTHER" id="PTHR30033">
    <property type="entry name" value="FLAGELLAR HOOK-ASSOCIATED PROTEIN 1"/>
    <property type="match status" value="1"/>
</dbReference>
<comment type="similarity">
    <text evidence="3 7">Belongs to the flagella basal body rod proteins family.</text>
</comment>
<dbReference type="GO" id="GO:0005198">
    <property type="term" value="F:structural molecule activity"/>
    <property type="evidence" value="ECO:0007669"/>
    <property type="project" value="UniProtKB-UniRule"/>
</dbReference>
<dbReference type="PRINTS" id="PR01005">
    <property type="entry name" value="FLGHOOKAP1"/>
</dbReference>
<dbReference type="RefSeq" id="WP_158359535.1">
    <property type="nucleotide sequence ID" value="NZ_CP034879.1"/>
</dbReference>
<evidence type="ECO:0000256" key="3">
    <source>
        <dbReference type="ARBA" id="ARBA00009677"/>
    </source>
</evidence>
<feature type="domain" description="Flagellar hook-associated protein FlgK helical" evidence="9">
    <location>
        <begin position="89"/>
        <end position="321"/>
    </location>
</feature>
<dbReference type="InterPro" id="IPR053927">
    <property type="entry name" value="FlgK_helical"/>
</dbReference>
<dbReference type="InterPro" id="IPR049119">
    <property type="entry name" value="FlgK_D2-like"/>
</dbReference>
<proteinExistence type="inferred from homology"/>
<gene>
    <name evidence="7" type="primary">flgK</name>
    <name evidence="10" type="ORF">D9V67_01770</name>
</gene>
<dbReference type="AlphaFoldDB" id="A0A4D6Y3L9"/>
<evidence type="ECO:0000259" key="8">
    <source>
        <dbReference type="Pfam" id="PF21158"/>
    </source>
</evidence>
<dbReference type="EMBL" id="CP034879">
    <property type="protein sequence ID" value="QCI20481.1"/>
    <property type="molecule type" value="Genomic_DNA"/>
</dbReference>
<accession>A0A4D6Y3L9</accession>
<dbReference type="Proteomes" id="UP000298594">
    <property type="component" value="Chromosome"/>
</dbReference>
<keyword evidence="10" id="KW-0282">Flagellum</keyword>
<evidence type="ECO:0000256" key="2">
    <source>
        <dbReference type="ARBA" id="ARBA00004613"/>
    </source>
</evidence>
<keyword evidence="10" id="KW-0966">Cell projection</keyword>
<evidence type="ECO:0000256" key="6">
    <source>
        <dbReference type="ARBA" id="ARBA00023143"/>
    </source>
</evidence>
<dbReference type="SUPFAM" id="SSF64518">
    <property type="entry name" value="Phase 1 flagellin"/>
    <property type="match status" value="1"/>
</dbReference>
<keyword evidence="6 7" id="KW-0975">Bacterial flagellum</keyword>
<keyword evidence="5 7" id="KW-0964">Secreted</keyword>
<evidence type="ECO:0000256" key="7">
    <source>
        <dbReference type="RuleBase" id="RU362065"/>
    </source>
</evidence>